<feature type="domain" description="Nucleoside phosphorylase" evidence="3">
    <location>
        <begin position="33"/>
        <end position="209"/>
    </location>
</feature>
<keyword evidence="1 4" id="KW-0378">Hydrolase</keyword>
<dbReference type="InterPro" id="IPR035994">
    <property type="entry name" value="Nucleoside_phosphorylase_sf"/>
</dbReference>
<evidence type="ECO:0000313" key="4">
    <source>
        <dbReference type="EMBL" id="QEC55826.1"/>
    </source>
</evidence>
<dbReference type="GO" id="GO:0005829">
    <property type="term" value="C:cytosol"/>
    <property type="evidence" value="ECO:0007669"/>
    <property type="project" value="TreeGrafter"/>
</dbReference>
<dbReference type="GO" id="GO:0019284">
    <property type="term" value="P:L-methionine salvage from S-adenosylmethionine"/>
    <property type="evidence" value="ECO:0007669"/>
    <property type="project" value="TreeGrafter"/>
</dbReference>
<dbReference type="KEGG" id="fgg:FSB75_07940"/>
<comment type="similarity">
    <text evidence="1">Belongs to the PNP/UDP phosphorylase family. Futalosine hydrolase subfamily.</text>
</comment>
<protein>
    <recommendedName>
        <fullName evidence="1 2">Futalosine hydrolase</fullName>
        <shortName evidence="1">FL hydrolase</shortName>
        <ecNumber evidence="1 2">3.2.2.26</ecNumber>
    </recommendedName>
    <alternativeName>
        <fullName evidence="1">Futalosine nucleosidase</fullName>
    </alternativeName>
    <alternativeName>
        <fullName evidence="1">Menaquinone biosynthetic enzyme MqnB</fullName>
    </alternativeName>
</protein>
<dbReference type="SUPFAM" id="SSF53167">
    <property type="entry name" value="Purine and uridine phosphorylases"/>
    <property type="match status" value="1"/>
</dbReference>
<dbReference type="Gene3D" id="3.40.50.1580">
    <property type="entry name" value="Nucleoside phosphorylase domain"/>
    <property type="match status" value="1"/>
</dbReference>
<dbReference type="GO" id="GO:0009116">
    <property type="term" value="P:nucleoside metabolic process"/>
    <property type="evidence" value="ECO:0007669"/>
    <property type="project" value="InterPro"/>
</dbReference>
<dbReference type="EC" id="3.2.2.26" evidence="1 2"/>
<dbReference type="InterPro" id="IPR000845">
    <property type="entry name" value="Nucleoside_phosphorylase_d"/>
</dbReference>
<comment type="function">
    <text evidence="1">Catalyzes the hydrolysis of futalosine (FL) to dehypoxanthine futalosine (DHFL) and hypoxanthine, a step in the biosynthesis of menaquinone (MK, vitamin K2).</text>
</comment>
<gene>
    <name evidence="1 4" type="primary">mqnB</name>
    <name evidence="4" type="ORF">FSB75_07940</name>
</gene>
<dbReference type="RefSeq" id="WP_146785252.1">
    <property type="nucleotide sequence ID" value="NZ_BAABIO010000001.1"/>
</dbReference>
<keyword evidence="1" id="KW-0474">Menaquinone biosynthesis</keyword>
<dbReference type="GO" id="GO:0008930">
    <property type="term" value="F:methylthioadenosine nucleosidase activity"/>
    <property type="evidence" value="ECO:0007669"/>
    <property type="project" value="TreeGrafter"/>
</dbReference>
<dbReference type="EMBL" id="CP042433">
    <property type="protein sequence ID" value="QEC55826.1"/>
    <property type="molecule type" value="Genomic_DNA"/>
</dbReference>
<dbReference type="PANTHER" id="PTHR46832">
    <property type="entry name" value="5'-METHYLTHIOADENOSINE/S-ADENOSYLHOMOCYSTEINE NUCLEOSIDASE"/>
    <property type="match status" value="1"/>
</dbReference>
<accession>A0A5B8UHL3</accession>
<dbReference type="PANTHER" id="PTHR46832:SF2">
    <property type="entry name" value="FUTALOSINE HYDROLASE"/>
    <property type="match status" value="1"/>
</dbReference>
<dbReference type="GO" id="GO:0009234">
    <property type="term" value="P:menaquinone biosynthetic process"/>
    <property type="evidence" value="ECO:0007669"/>
    <property type="project" value="UniProtKB-UniRule"/>
</dbReference>
<name>A0A5B8UHL3_9BACT</name>
<sequence length="214" mass="23691">MKILLCAATEMEIAATIQQLSFEENRSIKALITGIGAMTTTYALTKAIVSLRPDAIIQAGVGGTLDEGQELGNVVAVQSEVVGDLGVQEKNNFLSLFDLHLLSNDTLPWTNRKLTNDNKVLFACGLPLVDGVTVNEISTNKERIEHYRTTYNAKVESMEGAALHYVGLMERIPFLQIRSLSNFIGERDKTKWAMQKAIVNLNRELQRILKNLTA</sequence>
<dbReference type="InterPro" id="IPR019963">
    <property type="entry name" value="FL_hydrolase_MqnB"/>
</dbReference>
<dbReference type="Pfam" id="PF01048">
    <property type="entry name" value="PNP_UDP_1"/>
    <property type="match status" value="1"/>
</dbReference>
<dbReference type="NCBIfam" id="TIGR03664">
    <property type="entry name" value="fut_nucase"/>
    <property type="match status" value="1"/>
</dbReference>
<reference evidence="4 5" key="1">
    <citation type="journal article" date="2015" name="Int. J. Syst. Evol. Microbiol.">
        <title>Flavisolibacter ginsenosidimutans sp. nov., with ginsenoside-converting activity isolated from soil used for cultivating ginseng.</title>
        <authorList>
            <person name="Zhao Y."/>
            <person name="Liu Q."/>
            <person name="Kang M.S."/>
            <person name="Jin F."/>
            <person name="Yu H."/>
            <person name="Im W.T."/>
        </authorList>
    </citation>
    <scope>NUCLEOTIDE SEQUENCE [LARGE SCALE GENOMIC DNA]</scope>
    <source>
        <strain evidence="4 5">Gsoil 636</strain>
    </source>
</reference>
<keyword evidence="5" id="KW-1185">Reference proteome</keyword>
<dbReference type="Proteomes" id="UP000321204">
    <property type="component" value="Chromosome"/>
</dbReference>
<dbReference type="GO" id="GO:0008782">
    <property type="term" value="F:adenosylhomocysteine nucleosidase activity"/>
    <property type="evidence" value="ECO:0007669"/>
    <property type="project" value="TreeGrafter"/>
</dbReference>
<dbReference type="AlphaFoldDB" id="A0A5B8UHL3"/>
<proteinExistence type="inferred from homology"/>
<evidence type="ECO:0000259" key="3">
    <source>
        <dbReference type="Pfam" id="PF01048"/>
    </source>
</evidence>
<comment type="pathway">
    <text evidence="1">Quinol/quinone metabolism; menaquinone biosynthesis.</text>
</comment>
<dbReference type="OrthoDB" id="9788270at2"/>
<organism evidence="4 5">
    <name type="scientific">Flavisolibacter ginsenosidimutans</name>
    <dbReference type="NCBI Taxonomy" id="661481"/>
    <lineage>
        <taxon>Bacteria</taxon>
        <taxon>Pseudomonadati</taxon>
        <taxon>Bacteroidota</taxon>
        <taxon>Chitinophagia</taxon>
        <taxon>Chitinophagales</taxon>
        <taxon>Chitinophagaceae</taxon>
        <taxon>Flavisolibacter</taxon>
    </lineage>
</organism>
<comment type="catalytic activity">
    <reaction evidence="1">
        <text>futalosine + H2O = dehypoxanthine futalosine + hypoxanthine</text>
        <dbReference type="Rhea" id="RHEA:25904"/>
        <dbReference type="ChEBI" id="CHEBI:15377"/>
        <dbReference type="ChEBI" id="CHEBI:17368"/>
        <dbReference type="ChEBI" id="CHEBI:58863"/>
        <dbReference type="ChEBI" id="CHEBI:58864"/>
        <dbReference type="EC" id="3.2.2.26"/>
    </reaction>
</comment>
<dbReference type="HAMAP" id="MF_00991">
    <property type="entry name" value="MqnB"/>
    <property type="match status" value="1"/>
</dbReference>
<dbReference type="UniPathway" id="UPA00079"/>
<keyword evidence="4" id="KW-0326">Glycosidase</keyword>
<evidence type="ECO:0000256" key="1">
    <source>
        <dbReference type="HAMAP-Rule" id="MF_00991"/>
    </source>
</evidence>
<evidence type="ECO:0000256" key="2">
    <source>
        <dbReference type="NCBIfam" id="TIGR03664"/>
    </source>
</evidence>
<evidence type="ECO:0000313" key="5">
    <source>
        <dbReference type="Proteomes" id="UP000321204"/>
    </source>
</evidence>